<feature type="transmembrane region" description="Helical" evidence="5">
    <location>
        <begin position="135"/>
        <end position="153"/>
    </location>
</feature>
<evidence type="ECO:0000256" key="2">
    <source>
        <dbReference type="ARBA" id="ARBA00022692"/>
    </source>
</evidence>
<dbReference type="Pfam" id="PF01027">
    <property type="entry name" value="Bax1-I"/>
    <property type="match status" value="1"/>
</dbReference>
<feature type="transmembrane region" description="Helical" evidence="5">
    <location>
        <begin position="74"/>
        <end position="96"/>
    </location>
</feature>
<dbReference type="RefSeq" id="WP_147447713.1">
    <property type="nucleotide sequence ID" value="NZ_RBIL01000001.1"/>
</dbReference>
<evidence type="ECO:0000256" key="5">
    <source>
        <dbReference type="SAM" id="Phobius"/>
    </source>
</evidence>
<accession>A0A660LAH4</accession>
<protein>
    <submittedName>
        <fullName evidence="6">FtsH-binding integral membrane protein</fullName>
    </submittedName>
</protein>
<evidence type="ECO:0000256" key="3">
    <source>
        <dbReference type="ARBA" id="ARBA00022989"/>
    </source>
</evidence>
<feature type="transmembrane region" description="Helical" evidence="5">
    <location>
        <begin position="21"/>
        <end position="39"/>
    </location>
</feature>
<keyword evidence="3 5" id="KW-1133">Transmembrane helix</keyword>
<sequence length="213" mass="22142">MSTYAPSAPLARASSSVFGRVMSLVGVAIAFTVAGAYLGRDLALGTAQVLGFVAIGMLFAQSFAAGLRRGGAGLTWLFALALILGLSLGPVLQVYANAEPDVVVQAAGATALTTLAMGAWGLATSADLSRWLRPLSFAMLGLFVIGLLLLLFGAAGNPLFSLAVIVVSAALLVIDFNFVRNRATDDDAIWLATGIFVSILNLFISFLNLFGRR</sequence>
<gene>
    <name evidence="6" type="ORF">C8N24_1851</name>
</gene>
<evidence type="ECO:0000313" key="7">
    <source>
        <dbReference type="Proteomes" id="UP000278962"/>
    </source>
</evidence>
<feature type="transmembrane region" description="Helical" evidence="5">
    <location>
        <begin position="159"/>
        <end position="176"/>
    </location>
</feature>
<keyword evidence="7" id="KW-1185">Reference proteome</keyword>
<name>A0A660LAH4_9ACTN</name>
<evidence type="ECO:0000256" key="4">
    <source>
        <dbReference type="ARBA" id="ARBA00023136"/>
    </source>
</evidence>
<proteinExistence type="predicted"/>
<feature type="transmembrane region" description="Helical" evidence="5">
    <location>
        <begin position="45"/>
        <end position="67"/>
    </location>
</feature>
<reference evidence="6 7" key="1">
    <citation type="submission" date="2018-10" db="EMBL/GenBank/DDBJ databases">
        <title>Genomic Encyclopedia of Archaeal and Bacterial Type Strains, Phase II (KMG-II): from individual species to whole genera.</title>
        <authorList>
            <person name="Goeker M."/>
        </authorList>
    </citation>
    <scope>NUCLEOTIDE SEQUENCE [LARGE SCALE GENOMIC DNA]</scope>
    <source>
        <strain evidence="6 7">DSM 14954</strain>
    </source>
</reference>
<dbReference type="GO" id="GO:0016020">
    <property type="term" value="C:membrane"/>
    <property type="evidence" value="ECO:0007669"/>
    <property type="project" value="UniProtKB-SubCell"/>
</dbReference>
<feature type="transmembrane region" description="Helical" evidence="5">
    <location>
        <begin position="102"/>
        <end position="123"/>
    </location>
</feature>
<keyword evidence="4 5" id="KW-0472">Membrane</keyword>
<evidence type="ECO:0000313" key="6">
    <source>
        <dbReference type="EMBL" id="RKQ92012.1"/>
    </source>
</evidence>
<comment type="caution">
    <text evidence="6">The sequence shown here is derived from an EMBL/GenBank/DDBJ whole genome shotgun (WGS) entry which is preliminary data.</text>
</comment>
<feature type="transmembrane region" description="Helical" evidence="5">
    <location>
        <begin position="188"/>
        <end position="210"/>
    </location>
</feature>
<dbReference type="OrthoDB" id="5243777at2"/>
<dbReference type="InterPro" id="IPR006214">
    <property type="entry name" value="Bax_inhibitor_1-related"/>
</dbReference>
<keyword evidence="2 5" id="KW-0812">Transmembrane</keyword>
<organism evidence="6 7">
    <name type="scientific">Solirubrobacter pauli</name>
    <dbReference type="NCBI Taxonomy" id="166793"/>
    <lineage>
        <taxon>Bacteria</taxon>
        <taxon>Bacillati</taxon>
        <taxon>Actinomycetota</taxon>
        <taxon>Thermoleophilia</taxon>
        <taxon>Solirubrobacterales</taxon>
        <taxon>Solirubrobacteraceae</taxon>
        <taxon>Solirubrobacter</taxon>
    </lineage>
</organism>
<dbReference type="AlphaFoldDB" id="A0A660LAH4"/>
<comment type="subcellular location">
    <subcellularLocation>
        <location evidence="1">Membrane</location>
        <topology evidence="1">Multi-pass membrane protein</topology>
    </subcellularLocation>
</comment>
<dbReference type="EMBL" id="RBIL01000001">
    <property type="protein sequence ID" value="RKQ92012.1"/>
    <property type="molecule type" value="Genomic_DNA"/>
</dbReference>
<evidence type="ECO:0000256" key="1">
    <source>
        <dbReference type="ARBA" id="ARBA00004141"/>
    </source>
</evidence>
<dbReference type="Proteomes" id="UP000278962">
    <property type="component" value="Unassembled WGS sequence"/>
</dbReference>